<keyword evidence="2" id="KW-1185">Reference proteome</keyword>
<dbReference type="OrthoDB" id="3561681at2759"/>
<accession>A0A8K0WI05</accession>
<proteinExistence type="predicted"/>
<sequence length="302" mass="34773">MGWLSLGSLIPEDDLRTLTFSDVRPSYILSLVKPKERPLKTEIWNISTEAQWNEWLSRLLSTKAEKYGSAIQLLLCGRAKKRFSDPLILANLPFPKSVFGRIKTAFRIHRSVIRVINRNTSCTFVAFPTIDIQEDPKECIVYNYRTACTWPGDLALSASFFPRTLATHAVVYGCDEHHVQMLMKRLTECGHDMLNPMILPTLLAEIERERHVSALRQNSMKTVQRIHDLTVNKKYLMEQNGCIESSSSNSTQEDSVIAWLNMNHLKNGLQNWQQQIRKMVAHIDDMTTTRRGWDELEDVRIG</sequence>
<evidence type="ECO:0000313" key="2">
    <source>
        <dbReference type="Proteomes" id="UP000813427"/>
    </source>
</evidence>
<reference evidence="1" key="1">
    <citation type="journal article" date="2021" name="Nat. Commun.">
        <title>Genetic determinants of endophytism in the Arabidopsis root mycobiome.</title>
        <authorList>
            <person name="Mesny F."/>
            <person name="Miyauchi S."/>
            <person name="Thiergart T."/>
            <person name="Pickel B."/>
            <person name="Atanasova L."/>
            <person name="Karlsson M."/>
            <person name="Huettel B."/>
            <person name="Barry K.W."/>
            <person name="Haridas S."/>
            <person name="Chen C."/>
            <person name="Bauer D."/>
            <person name="Andreopoulos W."/>
            <person name="Pangilinan J."/>
            <person name="LaButti K."/>
            <person name="Riley R."/>
            <person name="Lipzen A."/>
            <person name="Clum A."/>
            <person name="Drula E."/>
            <person name="Henrissat B."/>
            <person name="Kohler A."/>
            <person name="Grigoriev I.V."/>
            <person name="Martin F.M."/>
            <person name="Hacquard S."/>
        </authorList>
    </citation>
    <scope>NUCLEOTIDE SEQUENCE</scope>
    <source>
        <strain evidence="1">MPI-SDFR-AT-0068</strain>
    </source>
</reference>
<gene>
    <name evidence="1" type="ORF">BKA59DRAFT_466563</name>
</gene>
<dbReference type="Proteomes" id="UP000813427">
    <property type="component" value="Unassembled WGS sequence"/>
</dbReference>
<protein>
    <submittedName>
        <fullName evidence="1">Uncharacterized protein</fullName>
    </submittedName>
</protein>
<dbReference type="EMBL" id="JAGPXF010000001">
    <property type="protein sequence ID" value="KAH7263666.1"/>
    <property type="molecule type" value="Genomic_DNA"/>
</dbReference>
<organism evidence="1 2">
    <name type="scientific">Fusarium tricinctum</name>
    <dbReference type="NCBI Taxonomy" id="61284"/>
    <lineage>
        <taxon>Eukaryota</taxon>
        <taxon>Fungi</taxon>
        <taxon>Dikarya</taxon>
        <taxon>Ascomycota</taxon>
        <taxon>Pezizomycotina</taxon>
        <taxon>Sordariomycetes</taxon>
        <taxon>Hypocreomycetidae</taxon>
        <taxon>Hypocreales</taxon>
        <taxon>Nectriaceae</taxon>
        <taxon>Fusarium</taxon>
        <taxon>Fusarium tricinctum species complex</taxon>
    </lineage>
</organism>
<name>A0A8K0WI05_9HYPO</name>
<comment type="caution">
    <text evidence="1">The sequence shown here is derived from an EMBL/GenBank/DDBJ whole genome shotgun (WGS) entry which is preliminary data.</text>
</comment>
<dbReference type="AlphaFoldDB" id="A0A8K0WI05"/>
<evidence type="ECO:0000313" key="1">
    <source>
        <dbReference type="EMBL" id="KAH7263666.1"/>
    </source>
</evidence>